<keyword evidence="2" id="KW-1133">Transmembrane helix</keyword>
<organism evidence="3 4">
    <name type="scientific">Paractinoplanes bogorensis</name>
    <dbReference type="NCBI Taxonomy" id="1610840"/>
    <lineage>
        <taxon>Bacteria</taxon>
        <taxon>Bacillati</taxon>
        <taxon>Actinomycetota</taxon>
        <taxon>Actinomycetes</taxon>
        <taxon>Micromonosporales</taxon>
        <taxon>Micromonosporaceae</taxon>
        <taxon>Paractinoplanes</taxon>
    </lineage>
</organism>
<evidence type="ECO:0000313" key="3">
    <source>
        <dbReference type="EMBL" id="MBU2669623.1"/>
    </source>
</evidence>
<dbReference type="EMBL" id="JAHKKG010000015">
    <property type="protein sequence ID" value="MBU2669623.1"/>
    <property type="molecule type" value="Genomic_DNA"/>
</dbReference>
<evidence type="ECO:0000256" key="1">
    <source>
        <dbReference type="SAM" id="MobiDB-lite"/>
    </source>
</evidence>
<keyword evidence="2" id="KW-0812">Transmembrane</keyword>
<dbReference type="Pfam" id="PF10282">
    <property type="entry name" value="Lactonase"/>
    <property type="match status" value="1"/>
</dbReference>
<comment type="caution">
    <text evidence="3">The sequence shown here is derived from an EMBL/GenBank/DDBJ whole genome shotgun (WGS) entry which is preliminary data.</text>
</comment>
<dbReference type="InterPro" id="IPR051200">
    <property type="entry name" value="Host-pathogen_enzymatic-act"/>
</dbReference>
<feature type="transmembrane region" description="Helical" evidence="2">
    <location>
        <begin position="219"/>
        <end position="240"/>
    </location>
</feature>
<evidence type="ECO:0000256" key="2">
    <source>
        <dbReference type="SAM" id="Phobius"/>
    </source>
</evidence>
<evidence type="ECO:0000313" key="4">
    <source>
        <dbReference type="Proteomes" id="UP001519654"/>
    </source>
</evidence>
<protein>
    <submittedName>
        <fullName evidence="3">YncE family protein</fullName>
    </submittedName>
</protein>
<feature type="region of interest" description="Disordered" evidence="1">
    <location>
        <begin position="164"/>
        <end position="183"/>
    </location>
</feature>
<dbReference type="InterPro" id="IPR019405">
    <property type="entry name" value="Lactonase_7-beta_prop"/>
</dbReference>
<name>A0ABS5Z1T5_9ACTN</name>
<keyword evidence="2" id="KW-0472">Membrane</keyword>
<dbReference type="InterPro" id="IPR015943">
    <property type="entry name" value="WD40/YVTN_repeat-like_dom_sf"/>
</dbReference>
<sequence length="584" mass="61559">MSENRLPQSVLTEIGSPIRESRLTAVDGLTRMAWGADLMMAAAARHALQQMTEDDSRSVSASATAALERTAVRLEPERIDFGTVAAETPRLVADVRVEGPPLAVAGATVTVSGPGLRAMINDRTLRIMWLPRSDWLDGSVTVRGPAGWAEVRVTGQVASAVAAGAWASPPPPKPAVSRGGEPEGMRTYDGGMVANDYGPARVTVLPAPPPARRQLGTTVLVAILTTLVVLGGAGVAMTLLDGRRNPIAPVVAAPQPSGQGAVTLEETAEPGITKVPLAAERVQSVAKPTVIGTIKVGAEPEGVIVSPDGRTVYVANQNSRILSVVDATTRKVSSVQLRNTPRFVAVSRDGRTVFVSMYEDDKHTGSGVAVVDTRSRKVIKYLDTGHMPYTLAVAPDNKLWVPIHSDGRLEIFTPGTLRMEADLPVRPNPHAVGFSGDQMRAFTANHESNMVSAIDMRTNTVIRNIGVSKAPHSIAVSPDGRMALVAGYEADTADLIDTVSLKRIGPFKVGRDPQSVAFSADSRFGYVVNEFDGTVSVLNGTTGTLTATVKVGKSPRTVGVSPDGRRAYVSNGGDNTISVLRVGE</sequence>
<accession>A0ABS5Z1T5</accession>
<dbReference type="NCBIfam" id="TIGR02276">
    <property type="entry name" value="beta_rpt_yvtn"/>
    <property type="match status" value="3"/>
</dbReference>
<keyword evidence="4" id="KW-1185">Reference proteome</keyword>
<dbReference type="Gene3D" id="2.130.10.10">
    <property type="entry name" value="YVTN repeat-like/Quinoprotein amine dehydrogenase"/>
    <property type="match status" value="2"/>
</dbReference>
<proteinExistence type="predicted"/>
<dbReference type="PANTHER" id="PTHR47197:SF3">
    <property type="entry name" value="DIHYDRO-HEME D1 DEHYDROGENASE"/>
    <property type="match status" value="1"/>
</dbReference>
<dbReference type="PANTHER" id="PTHR47197">
    <property type="entry name" value="PROTEIN NIRF"/>
    <property type="match status" value="1"/>
</dbReference>
<gene>
    <name evidence="3" type="ORF">KOI35_39545</name>
</gene>
<dbReference type="InterPro" id="IPR011964">
    <property type="entry name" value="YVTN_b-propeller_repeat"/>
</dbReference>
<dbReference type="Proteomes" id="UP001519654">
    <property type="component" value="Unassembled WGS sequence"/>
</dbReference>
<dbReference type="InterPro" id="IPR011044">
    <property type="entry name" value="Quino_amine_DH_bsu"/>
</dbReference>
<dbReference type="SUPFAM" id="SSF50969">
    <property type="entry name" value="YVTN repeat-like/Quinoprotein amine dehydrogenase"/>
    <property type="match status" value="1"/>
</dbReference>
<reference evidence="3 4" key="1">
    <citation type="submission" date="2021-06" db="EMBL/GenBank/DDBJ databases">
        <title>Actinoplanes lichenicola sp. nov., and Actinoplanes ovalisporus sp. nov., isolated from lichen in Thailand.</title>
        <authorList>
            <person name="Saeng-In P."/>
            <person name="Kanchanasin P."/>
            <person name="Yuki M."/>
            <person name="Kudo T."/>
            <person name="Ohkuma M."/>
            <person name="Phongsopitanun W."/>
            <person name="Tanasupawat S."/>
        </authorList>
    </citation>
    <scope>NUCLEOTIDE SEQUENCE [LARGE SCALE GENOMIC DNA]</scope>
    <source>
        <strain evidence="3 4">NBRC 110975</strain>
    </source>
</reference>